<evidence type="ECO:0000256" key="2">
    <source>
        <dbReference type="ARBA" id="ARBA00022490"/>
    </source>
</evidence>
<organism evidence="7 8">
    <name type="scientific">Saccharopolyspora shandongensis</name>
    <dbReference type="NCBI Taxonomy" id="418495"/>
    <lineage>
        <taxon>Bacteria</taxon>
        <taxon>Bacillati</taxon>
        <taxon>Actinomycetota</taxon>
        <taxon>Actinomycetes</taxon>
        <taxon>Pseudonocardiales</taxon>
        <taxon>Pseudonocardiaceae</taxon>
        <taxon>Saccharopolyspora</taxon>
    </lineage>
</organism>
<comment type="subcellular location">
    <subcellularLocation>
        <location evidence="1">Cytoplasm</location>
    </subcellularLocation>
</comment>
<dbReference type="PANTHER" id="PTHR33164">
    <property type="entry name" value="TRANSCRIPTIONAL REGULATOR, MARR FAMILY"/>
    <property type="match status" value="1"/>
</dbReference>
<proteinExistence type="predicted"/>
<dbReference type="Proteomes" id="UP000199529">
    <property type="component" value="Unassembled WGS sequence"/>
</dbReference>
<dbReference type="FunFam" id="1.10.10.10:FF:000163">
    <property type="entry name" value="MarR family transcriptional regulator"/>
    <property type="match status" value="1"/>
</dbReference>
<evidence type="ECO:0000259" key="6">
    <source>
        <dbReference type="PROSITE" id="PS50995"/>
    </source>
</evidence>
<protein>
    <submittedName>
        <fullName evidence="7">Transcriptional regulator, MarR family</fullName>
    </submittedName>
</protein>
<dbReference type="InterPro" id="IPR036388">
    <property type="entry name" value="WH-like_DNA-bd_sf"/>
</dbReference>
<dbReference type="Pfam" id="PF22381">
    <property type="entry name" value="Staph_reg_Sar_Rot"/>
    <property type="match status" value="1"/>
</dbReference>
<dbReference type="SUPFAM" id="SSF46785">
    <property type="entry name" value="Winged helix' DNA-binding domain"/>
    <property type="match status" value="1"/>
</dbReference>
<dbReference type="PROSITE" id="PS50995">
    <property type="entry name" value="HTH_MARR_2"/>
    <property type="match status" value="1"/>
</dbReference>
<dbReference type="InterPro" id="IPR000835">
    <property type="entry name" value="HTH_MarR-typ"/>
</dbReference>
<evidence type="ECO:0000313" key="7">
    <source>
        <dbReference type="EMBL" id="SDZ37281.1"/>
    </source>
</evidence>
<sequence>MDRQVCFALYSASRAFTGLYRPVLEELGLTYPQYLVMLVLWEHESVTVKELGAALRLDSGTLSPLLKRLEARGLLTRHRSFADERSVAVALTEDGADMRAQARCIPDRMVAATGLQIDELEQLKSTLERLTAALDSAAQHQAEDKREGQR</sequence>
<reference evidence="8" key="1">
    <citation type="submission" date="2016-10" db="EMBL/GenBank/DDBJ databases">
        <authorList>
            <person name="Varghese N."/>
            <person name="Submissions S."/>
        </authorList>
    </citation>
    <scope>NUCLEOTIDE SEQUENCE [LARGE SCALE GENOMIC DNA]</scope>
    <source>
        <strain evidence="8">CGMCC 4.3530</strain>
    </source>
</reference>
<name>A0A1H3SIB7_9PSEU</name>
<dbReference type="EMBL" id="FNOK01000065">
    <property type="protein sequence ID" value="SDZ37281.1"/>
    <property type="molecule type" value="Genomic_DNA"/>
</dbReference>
<evidence type="ECO:0000313" key="8">
    <source>
        <dbReference type="Proteomes" id="UP000199529"/>
    </source>
</evidence>
<dbReference type="GO" id="GO:0003677">
    <property type="term" value="F:DNA binding"/>
    <property type="evidence" value="ECO:0007669"/>
    <property type="project" value="UniProtKB-KW"/>
</dbReference>
<dbReference type="InterPro" id="IPR039422">
    <property type="entry name" value="MarR/SlyA-like"/>
</dbReference>
<keyword evidence="8" id="KW-1185">Reference proteome</keyword>
<accession>A0A1H3SIB7</accession>
<keyword evidence="5" id="KW-0804">Transcription</keyword>
<keyword evidence="2" id="KW-0963">Cytoplasm</keyword>
<evidence type="ECO:0000256" key="4">
    <source>
        <dbReference type="ARBA" id="ARBA00023125"/>
    </source>
</evidence>
<dbReference type="GO" id="GO:0006950">
    <property type="term" value="P:response to stress"/>
    <property type="evidence" value="ECO:0007669"/>
    <property type="project" value="TreeGrafter"/>
</dbReference>
<gene>
    <name evidence="7" type="ORF">SAMN05216215_10657</name>
</gene>
<dbReference type="SMART" id="SM00347">
    <property type="entry name" value="HTH_MARR"/>
    <property type="match status" value="1"/>
</dbReference>
<dbReference type="AlphaFoldDB" id="A0A1H3SIB7"/>
<dbReference type="InterPro" id="IPR055166">
    <property type="entry name" value="Transc_reg_Sar_Rot_HTH"/>
</dbReference>
<dbReference type="PRINTS" id="PR00598">
    <property type="entry name" value="HTHMARR"/>
</dbReference>
<evidence type="ECO:0000256" key="3">
    <source>
        <dbReference type="ARBA" id="ARBA00023015"/>
    </source>
</evidence>
<dbReference type="GO" id="GO:0003700">
    <property type="term" value="F:DNA-binding transcription factor activity"/>
    <property type="evidence" value="ECO:0007669"/>
    <property type="project" value="InterPro"/>
</dbReference>
<dbReference type="PANTHER" id="PTHR33164:SF5">
    <property type="entry name" value="ORGANIC HYDROPEROXIDE RESISTANCE TRANSCRIPTIONAL REGULATOR"/>
    <property type="match status" value="1"/>
</dbReference>
<keyword evidence="4" id="KW-0238">DNA-binding</keyword>
<dbReference type="STRING" id="418495.SAMN05216215_10657"/>
<dbReference type="InterPro" id="IPR036390">
    <property type="entry name" value="WH_DNA-bd_sf"/>
</dbReference>
<dbReference type="Gene3D" id="1.10.10.10">
    <property type="entry name" value="Winged helix-like DNA-binding domain superfamily/Winged helix DNA-binding domain"/>
    <property type="match status" value="1"/>
</dbReference>
<dbReference type="GO" id="GO:0005737">
    <property type="term" value="C:cytoplasm"/>
    <property type="evidence" value="ECO:0007669"/>
    <property type="project" value="UniProtKB-SubCell"/>
</dbReference>
<keyword evidence="3" id="KW-0805">Transcription regulation</keyword>
<evidence type="ECO:0000256" key="1">
    <source>
        <dbReference type="ARBA" id="ARBA00004496"/>
    </source>
</evidence>
<evidence type="ECO:0000256" key="5">
    <source>
        <dbReference type="ARBA" id="ARBA00023163"/>
    </source>
</evidence>
<feature type="domain" description="HTH marR-type" evidence="6">
    <location>
        <begin position="2"/>
        <end position="132"/>
    </location>
</feature>